<keyword evidence="3" id="KW-0472">Membrane</keyword>
<evidence type="ECO:0000313" key="5">
    <source>
        <dbReference type="EMBL" id="KAJ7334115.1"/>
    </source>
</evidence>
<feature type="domain" description="DUF676" evidence="4">
    <location>
        <begin position="2"/>
        <end position="199"/>
    </location>
</feature>
<feature type="region of interest" description="Disordered" evidence="2">
    <location>
        <begin position="348"/>
        <end position="368"/>
    </location>
</feature>
<evidence type="ECO:0000313" key="6">
    <source>
        <dbReference type="Proteomes" id="UP001218218"/>
    </source>
</evidence>
<reference evidence="5" key="1">
    <citation type="submission" date="2023-03" db="EMBL/GenBank/DDBJ databases">
        <title>Massive genome expansion in bonnet fungi (Mycena s.s.) driven by repeated elements and novel gene families across ecological guilds.</title>
        <authorList>
            <consortium name="Lawrence Berkeley National Laboratory"/>
            <person name="Harder C.B."/>
            <person name="Miyauchi S."/>
            <person name="Viragh M."/>
            <person name="Kuo A."/>
            <person name="Thoen E."/>
            <person name="Andreopoulos B."/>
            <person name="Lu D."/>
            <person name="Skrede I."/>
            <person name="Drula E."/>
            <person name="Henrissat B."/>
            <person name="Morin E."/>
            <person name="Kohler A."/>
            <person name="Barry K."/>
            <person name="LaButti K."/>
            <person name="Morin E."/>
            <person name="Salamov A."/>
            <person name="Lipzen A."/>
            <person name="Mereny Z."/>
            <person name="Hegedus B."/>
            <person name="Baldrian P."/>
            <person name="Stursova M."/>
            <person name="Weitz H."/>
            <person name="Taylor A."/>
            <person name="Grigoriev I.V."/>
            <person name="Nagy L.G."/>
            <person name="Martin F."/>
            <person name="Kauserud H."/>
        </authorList>
    </citation>
    <scope>NUCLEOTIDE SEQUENCE</scope>
    <source>
        <strain evidence="5">CBHHK002</strain>
    </source>
</reference>
<proteinExistence type="inferred from homology"/>
<gene>
    <name evidence="5" type="ORF">DFH08DRAFT_965862</name>
</gene>
<sequence>MNSHLLVLVHGMWGNPGHLAELCRIVKETYPDPTFHVLLAETNKEDSTYDGIDWGGERVAEEIVAEVEKLKQEGHTVTRFSITGYSLGGLVSRYVVGILRQRGFFENVTPVNFNTIATPHLGLPRYPSFFSSLASVLGPKLLSRTGEQFYCVDRWSAKGRPLLEVMADPDRIFHQALAAFETIRIYANSVNDRTVAYVTAAVEVDDPFASRATNGLELEIDEKYDRIIKSYSVPPFPPPPSPKPTVLSPSWFKSLKPSRPFLPPFLQFRFPINIVLYAILPILIPVVISLAVVRLSLAARSSRARIRLLENDASSTQKLVHILAQLEKQVENAVVDLIDDDAHAAGEPVADPERALSKKHRSPPQELPILTPTQHRIAAWLNRLPLKKERAYFPEALNSHAIIICRDVKRFEMHRQGEGVVRHWADSFVI</sequence>
<dbReference type="PANTHER" id="PTHR12482:SF62">
    <property type="entry name" value="LIPASE ROG1-RELATED"/>
    <property type="match status" value="1"/>
</dbReference>
<keyword evidence="3" id="KW-1133">Transmembrane helix</keyword>
<dbReference type="Proteomes" id="UP001218218">
    <property type="component" value="Unassembled WGS sequence"/>
</dbReference>
<keyword evidence="3" id="KW-0812">Transmembrane</keyword>
<dbReference type="SUPFAM" id="SSF53474">
    <property type="entry name" value="alpha/beta-Hydrolases"/>
    <property type="match status" value="1"/>
</dbReference>
<evidence type="ECO:0000256" key="2">
    <source>
        <dbReference type="SAM" id="MobiDB-lite"/>
    </source>
</evidence>
<dbReference type="AlphaFoldDB" id="A0AAD6ZQI8"/>
<accession>A0AAD6ZQI8</accession>
<name>A0AAD6ZQI8_9AGAR</name>
<dbReference type="InterPro" id="IPR007751">
    <property type="entry name" value="DUF676_lipase-like"/>
</dbReference>
<comment type="caution">
    <text evidence="5">The sequence shown here is derived from an EMBL/GenBank/DDBJ whole genome shotgun (WGS) entry which is preliminary data.</text>
</comment>
<protein>
    <submittedName>
        <fullName evidence="5">Serine esterase-domain-containing protein</fullName>
    </submittedName>
</protein>
<keyword evidence="6" id="KW-1185">Reference proteome</keyword>
<evidence type="ECO:0000259" key="4">
    <source>
        <dbReference type="Pfam" id="PF05057"/>
    </source>
</evidence>
<evidence type="ECO:0000256" key="3">
    <source>
        <dbReference type="SAM" id="Phobius"/>
    </source>
</evidence>
<dbReference type="PANTHER" id="PTHR12482">
    <property type="entry name" value="LIPASE ROG1-RELATED-RELATED"/>
    <property type="match status" value="1"/>
</dbReference>
<dbReference type="EMBL" id="JARIHO010000033">
    <property type="protein sequence ID" value="KAJ7334115.1"/>
    <property type="molecule type" value="Genomic_DNA"/>
</dbReference>
<dbReference type="InterPro" id="IPR044294">
    <property type="entry name" value="Lipase-like"/>
</dbReference>
<organism evidence="5 6">
    <name type="scientific">Mycena albidolilacea</name>
    <dbReference type="NCBI Taxonomy" id="1033008"/>
    <lineage>
        <taxon>Eukaryota</taxon>
        <taxon>Fungi</taxon>
        <taxon>Dikarya</taxon>
        <taxon>Basidiomycota</taxon>
        <taxon>Agaricomycotina</taxon>
        <taxon>Agaricomycetes</taxon>
        <taxon>Agaricomycetidae</taxon>
        <taxon>Agaricales</taxon>
        <taxon>Marasmiineae</taxon>
        <taxon>Mycenaceae</taxon>
        <taxon>Mycena</taxon>
    </lineage>
</organism>
<dbReference type="Gene3D" id="3.40.50.1820">
    <property type="entry name" value="alpha/beta hydrolase"/>
    <property type="match status" value="1"/>
</dbReference>
<comment type="similarity">
    <text evidence="1">Belongs to the putative lipase ROG1 family.</text>
</comment>
<evidence type="ECO:0000256" key="1">
    <source>
        <dbReference type="ARBA" id="ARBA00007920"/>
    </source>
</evidence>
<feature type="transmembrane region" description="Helical" evidence="3">
    <location>
        <begin position="274"/>
        <end position="297"/>
    </location>
</feature>
<dbReference type="Pfam" id="PF05057">
    <property type="entry name" value="DUF676"/>
    <property type="match status" value="1"/>
</dbReference>
<dbReference type="InterPro" id="IPR029058">
    <property type="entry name" value="AB_hydrolase_fold"/>
</dbReference>